<gene>
    <name evidence="4" type="ORF">DOFOFD_01380</name>
</gene>
<evidence type="ECO:0000259" key="3">
    <source>
        <dbReference type="Pfam" id="PF10145"/>
    </source>
</evidence>
<dbReference type="RefSeq" id="WP_394818676.1">
    <property type="nucleotide sequence ID" value="NZ_JAWJZY010000001.1"/>
</dbReference>
<dbReference type="PANTHER" id="PTHR37813:SF1">
    <property type="entry name" value="FELS-2 PROPHAGE PROTEIN"/>
    <property type="match status" value="1"/>
</dbReference>
<dbReference type="Proteomes" id="UP001312908">
    <property type="component" value="Unassembled WGS sequence"/>
</dbReference>
<keyword evidence="5" id="KW-1185">Reference proteome</keyword>
<proteinExistence type="predicted"/>
<feature type="domain" description="Phage tail tape measure protein" evidence="3">
    <location>
        <begin position="208"/>
        <end position="404"/>
    </location>
</feature>
<comment type="caution">
    <text evidence="4">The sequence shown here is derived from an EMBL/GenBank/DDBJ whole genome shotgun (WGS) entry which is preliminary data.</text>
</comment>
<dbReference type="PANTHER" id="PTHR37813">
    <property type="entry name" value="FELS-2 PROPHAGE PROTEIN"/>
    <property type="match status" value="1"/>
</dbReference>
<dbReference type="EMBL" id="JAWJZY010000001">
    <property type="protein sequence ID" value="MEE8657665.1"/>
    <property type="molecule type" value="Genomic_DNA"/>
</dbReference>
<protein>
    <submittedName>
        <fullName evidence="4">PhageMin-Tail domain-containing protein</fullName>
    </submittedName>
</protein>
<feature type="transmembrane region" description="Helical" evidence="2">
    <location>
        <begin position="529"/>
        <end position="547"/>
    </location>
</feature>
<name>A0ABU7TYW0_9PROT</name>
<reference evidence="4 5" key="1">
    <citation type="submission" date="2023-10" db="EMBL/GenBank/DDBJ databases">
        <title>Sorlinia euscelidii gen. nov., sp. nov., an acetic acid bacteria isolated from the gut of Euscelidius variegatus emitter.</title>
        <authorList>
            <person name="Michoud G."/>
            <person name="Marasco R."/>
            <person name="Seferji K."/>
            <person name="Gonella E."/>
            <person name="Garuglieri E."/>
            <person name="Alma A."/>
            <person name="Mapelli F."/>
            <person name="Borin S."/>
            <person name="Daffonchio D."/>
            <person name="Crotti E."/>
        </authorList>
    </citation>
    <scope>NUCLEOTIDE SEQUENCE [LARGE SCALE GENOMIC DNA]</scope>
    <source>
        <strain evidence="4 5">EV16P</strain>
    </source>
</reference>
<keyword evidence="2" id="KW-0472">Membrane</keyword>
<keyword evidence="2" id="KW-1133">Transmembrane helix</keyword>
<dbReference type="NCBIfam" id="TIGR01760">
    <property type="entry name" value="tape_meas_TP901"/>
    <property type="match status" value="1"/>
</dbReference>
<dbReference type="InterPro" id="IPR010090">
    <property type="entry name" value="Phage_tape_meas"/>
</dbReference>
<dbReference type="Pfam" id="PF10145">
    <property type="entry name" value="PhageMin_Tail"/>
    <property type="match status" value="1"/>
</dbReference>
<keyword evidence="2" id="KW-0812">Transmembrane</keyword>
<evidence type="ECO:0000256" key="2">
    <source>
        <dbReference type="SAM" id="Phobius"/>
    </source>
</evidence>
<evidence type="ECO:0000256" key="1">
    <source>
        <dbReference type="ARBA" id="ARBA00022612"/>
    </source>
</evidence>
<accession>A0ABU7TYW0</accession>
<feature type="transmembrane region" description="Helical" evidence="2">
    <location>
        <begin position="499"/>
        <end position="523"/>
    </location>
</feature>
<sequence>MSDTLKAQFALDFNVGSSSALERIQAVLERIETALSRLNGKTVEAMTAPAERAAAATNRLNETLTRTETETRSAARGASGLAATLTETAEAANVAATQITKIGTASTEAAEVATMQIGRVERLMGGLRTRVAGYGGGVVGAGRGFSEAVQAGIGSAFGAAAAGFGVLAPVHAAAEYNNDLAHIGIGLDLHGQANQDFITSYGMRLDALARQTGQRSTDLAGAAGFFNREGYEGAKLDAVLPTVARIATAYNAQPEAVAKTTFALQENLGINDKNLSGSLASIAIAGKQADLPFEALAPLFPQVAASAGQLGVKGRSGVNDLAAALAVVRKSTGTEGEAATDTRAFIQSITSTFAAKRFENYGVDLFGVEENARKKGLDPIEAVLQQVNRITRGGQDRKALGDLFHNEQDRAFVQAILTHLDQYEAIKKKVSAASPEIISQDFDTGLQSTLIRVQAFEDSLGQLERRIGAAFVPVLNVATRVLHGVTVAFDWLDKTRHGFASAITGVVGVVLGVTAGLGALGAIMIPLRAGLSLVNAVTAGWLFRLFGLRSILTVVGRALAGLLIAIGPIGWAILGVTTAVIAGYEAWKHWDKIKPYLQALGHWISAWASWLGEKLMWPFRQLQAFFQSSTFKQWSDKAGAAFAQPGLQESMLAANGVSAQHSGKFELHVTHDPGVKVRQTSGPQRVSIKPDRGRMVAIP</sequence>
<feature type="transmembrane region" description="Helical" evidence="2">
    <location>
        <begin position="559"/>
        <end position="584"/>
    </location>
</feature>
<evidence type="ECO:0000313" key="4">
    <source>
        <dbReference type="EMBL" id="MEE8657665.1"/>
    </source>
</evidence>
<evidence type="ECO:0000313" key="5">
    <source>
        <dbReference type="Proteomes" id="UP001312908"/>
    </source>
</evidence>
<organism evidence="4 5">
    <name type="scientific">Sorlinia euscelidii</name>
    <dbReference type="NCBI Taxonomy" id="3081148"/>
    <lineage>
        <taxon>Bacteria</taxon>
        <taxon>Pseudomonadati</taxon>
        <taxon>Pseudomonadota</taxon>
        <taxon>Alphaproteobacteria</taxon>
        <taxon>Acetobacterales</taxon>
        <taxon>Acetobacteraceae</taxon>
        <taxon>Sorlinia</taxon>
    </lineage>
</organism>
<keyword evidence="1" id="KW-1188">Viral release from host cell</keyword>